<organism evidence="2 3">
    <name type="scientific">Rhizoctonia solani</name>
    <dbReference type="NCBI Taxonomy" id="456999"/>
    <lineage>
        <taxon>Eukaryota</taxon>
        <taxon>Fungi</taxon>
        <taxon>Dikarya</taxon>
        <taxon>Basidiomycota</taxon>
        <taxon>Agaricomycotina</taxon>
        <taxon>Agaricomycetes</taxon>
        <taxon>Cantharellales</taxon>
        <taxon>Ceratobasidiaceae</taxon>
        <taxon>Rhizoctonia</taxon>
    </lineage>
</organism>
<evidence type="ECO:0000256" key="1">
    <source>
        <dbReference type="SAM" id="MobiDB-lite"/>
    </source>
</evidence>
<protein>
    <submittedName>
        <fullName evidence="2">Uncharacterized protein</fullName>
    </submittedName>
</protein>
<reference evidence="2 3" key="1">
    <citation type="submission" date="2015-07" db="EMBL/GenBank/DDBJ databases">
        <authorList>
            <person name="Noorani M."/>
        </authorList>
    </citation>
    <scope>NUCLEOTIDE SEQUENCE [LARGE SCALE GENOMIC DNA]</scope>
    <source>
        <strain evidence="2">BBA 69670</strain>
    </source>
</reference>
<gene>
    <name evidence="2" type="ORF">RSOLAG22IIIB_11490</name>
</gene>
<dbReference type="Proteomes" id="UP000044841">
    <property type="component" value="Unassembled WGS sequence"/>
</dbReference>
<sequence>MDNYWPPEQGFTRSPNNTQSNFAVEHSEEGNLAHGTTSRTELTQIFGLLQLKFTELNHTLAPWVIQLLSCHRNIRFILAITLVRIPSPVKHILKHGLTCLTVHQTYIICNQLNEIMPIKPSYAPLADVKLPISCPISAPQSAPATSLGSATQSAFVPLAPDALALMPAPAPAPAYVPAPAPAVPAPAPVHAPVPATVSAKSHPASHTPARNCSQGSDVRACSVDPDSDDLPDIDELFLLWNRTPEIRSYQSESRNRLVVLQPVSGAFFQSI</sequence>
<accession>A0A0K6G835</accession>
<evidence type="ECO:0000313" key="2">
    <source>
        <dbReference type="EMBL" id="CUA74798.1"/>
    </source>
</evidence>
<evidence type="ECO:0000313" key="3">
    <source>
        <dbReference type="Proteomes" id="UP000044841"/>
    </source>
</evidence>
<keyword evidence="3" id="KW-1185">Reference proteome</keyword>
<name>A0A0K6G835_9AGAM</name>
<proteinExistence type="predicted"/>
<dbReference type="EMBL" id="CYGV01001494">
    <property type="protein sequence ID" value="CUA74798.1"/>
    <property type="molecule type" value="Genomic_DNA"/>
</dbReference>
<feature type="region of interest" description="Disordered" evidence="1">
    <location>
        <begin position="198"/>
        <end position="226"/>
    </location>
</feature>
<dbReference type="AlphaFoldDB" id="A0A0K6G835"/>